<feature type="domain" description="CARD" evidence="4">
    <location>
        <begin position="92"/>
        <end position="155"/>
    </location>
</feature>
<feature type="chain" id="PRO_5044769856" description="CARD domain-containing protein" evidence="3">
    <location>
        <begin position="18"/>
        <end position="534"/>
    </location>
</feature>
<evidence type="ECO:0000256" key="3">
    <source>
        <dbReference type="SAM" id="SignalP"/>
    </source>
</evidence>
<accession>A0ABD0L8D6</accession>
<evidence type="ECO:0000313" key="5">
    <source>
        <dbReference type="EMBL" id="KAK7495758.1"/>
    </source>
</evidence>
<keyword evidence="6" id="KW-1185">Reference proteome</keyword>
<protein>
    <recommendedName>
        <fullName evidence="4">CARD domain-containing protein</fullName>
    </recommendedName>
</protein>
<dbReference type="Gene3D" id="1.10.533.10">
    <property type="entry name" value="Death Domain, Fas"/>
    <property type="match status" value="1"/>
</dbReference>
<feature type="non-terminal residue" evidence="5">
    <location>
        <position position="1"/>
    </location>
</feature>
<organism evidence="5 6">
    <name type="scientific">Batillaria attramentaria</name>
    <dbReference type="NCBI Taxonomy" id="370345"/>
    <lineage>
        <taxon>Eukaryota</taxon>
        <taxon>Metazoa</taxon>
        <taxon>Spiralia</taxon>
        <taxon>Lophotrochozoa</taxon>
        <taxon>Mollusca</taxon>
        <taxon>Gastropoda</taxon>
        <taxon>Caenogastropoda</taxon>
        <taxon>Sorbeoconcha</taxon>
        <taxon>Cerithioidea</taxon>
        <taxon>Batillariidae</taxon>
        <taxon>Batillaria</taxon>
    </lineage>
</organism>
<gene>
    <name evidence="5" type="ORF">BaRGS_00012978</name>
</gene>
<dbReference type="EMBL" id="JACVVK020000072">
    <property type="protein sequence ID" value="KAK7495758.1"/>
    <property type="molecule type" value="Genomic_DNA"/>
</dbReference>
<reference evidence="5 6" key="1">
    <citation type="journal article" date="2023" name="Sci. Data">
        <title>Genome assembly of the Korean intertidal mud-creeper Batillaria attramentaria.</title>
        <authorList>
            <person name="Patra A.K."/>
            <person name="Ho P.T."/>
            <person name="Jun S."/>
            <person name="Lee S.J."/>
            <person name="Kim Y."/>
            <person name="Won Y.J."/>
        </authorList>
    </citation>
    <scope>NUCLEOTIDE SEQUENCE [LARGE SCALE GENOMIC DNA]</scope>
    <source>
        <strain evidence="5">Wonlab-2016</strain>
    </source>
</reference>
<dbReference type="Proteomes" id="UP001519460">
    <property type="component" value="Unassembled WGS sequence"/>
</dbReference>
<dbReference type="InterPro" id="IPR011029">
    <property type="entry name" value="DEATH-like_dom_sf"/>
</dbReference>
<dbReference type="AlphaFoldDB" id="A0ABD0L8D6"/>
<name>A0ABD0L8D6_9CAEN</name>
<evidence type="ECO:0000256" key="2">
    <source>
        <dbReference type="SAM" id="MobiDB-lite"/>
    </source>
</evidence>
<sequence length="534" mass="61529">GIELILAVFLRVGHYSALFIAGLADLASVGNNMERDSIKRATCINTRTLTQDSPTADEMPVKKGQQDSANTLLQDLEDDEEVPRCDAGNTEIYTEQEEFLRVIHPKFLKIVQPFQSGLMDELRSVGAIVAEEEEEVKAFVTTTDKARALWTMLHRVPPKLFGEQCMPILRKLYRHMLEGAEYRWDGRPDLGSRCLRHVIVTRMTVKRFADIFPSTRCCSVEEYRKILDNRAVGDDQWEPVFSLLKANNDNTELIKKMQQILRDVGVDHTKNLKKQLSLGLPKGPRSAFFLVTTAFRQTIPSPQPPVGTKRNRFPAVERQKTQLLSRRQKKQPEPFRTREDRERYATILENINEALVNITNIRRQFRELERLRDQLIMMEESNKDASDERFHDDGTHFPSLDRRKYMILEGKAVNSRGELHMCYDRVKKALHDAMELQPSCSPLSDFPCSRVNSLLGRRHLLDNDFKEAEHFFEGAKKLYDEVTSMIREATSAFRTSLGSTSVHGEHGNQLLKGLHHVRKRRPSLEPRLYRSSDI</sequence>
<evidence type="ECO:0000313" key="6">
    <source>
        <dbReference type="Proteomes" id="UP001519460"/>
    </source>
</evidence>
<proteinExistence type="predicted"/>
<feature type="signal peptide" evidence="3">
    <location>
        <begin position="1"/>
        <end position="17"/>
    </location>
</feature>
<feature type="region of interest" description="Disordered" evidence="2">
    <location>
        <begin position="316"/>
        <end position="338"/>
    </location>
</feature>
<feature type="coiled-coil region" evidence="1">
    <location>
        <begin position="351"/>
        <end position="388"/>
    </location>
</feature>
<dbReference type="InterPro" id="IPR001315">
    <property type="entry name" value="CARD"/>
</dbReference>
<dbReference type="PROSITE" id="PS50209">
    <property type="entry name" value="CARD"/>
    <property type="match status" value="1"/>
</dbReference>
<keyword evidence="1" id="KW-0175">Coiled coil</keyword>
<evidence type="ECO:0000256" key="1">
    <source>
        <dbReference type="SAM" id="Coils"/>
    </source>
</evidence>
<evidence type="ECO:0000259" key="4">
    <source>
        <dbReference type="PROSITE" id="PS50209"/>
    </source>
</evidence>
<dbReference type="SUPFAM" id="SSF47986">
    <property type="entry name" value="DEATH domain"/>
    <property type="match status" value="1"/>
</dbReference>
<keyword evidence="3" id="KW-0732">Signal</keyword>
<comment type="caution">
    <text evidence="5">The sequence shown here is derived from an EMBL/GenBank/DDBJ whole genome shotgun (WGS) entry which is preliminary data.</text>
</comment>